<accession>A0A1Z5JK99</accession>
<keyword evidence="2" id="KW-0812">Transmembrane</keyword>
<dbReference type="AlphaFoldDB" id="A0A1Z5JK99"/>
<organism evidence="3 4">
    <name type="scientific">Fistulifera solaris</name>
    <name type="common">Oleaginous diatom</name>
    <dbReference type="NCBI Taxonomy" id="1519565"/>
    <lineage>
        <taxon>Eukaryota</taxon>
        <taxon>Sar</taxon>
        <taxon>Stramenopiles</taxon>
        <taxon>Ochrophyta</taxon>
        <taxon>Bacillariophyta</taxon>
        <taxon>Bacillariophyceae</taxon>
        <taxon>Bacillariophycidae</taxon>
        <taxon>Naviculales</taxon>
        <taxon>Naviculaceae</taxon>
        <taxon>Fistulifera</taxon>
    </lineage>
</organism>
<protein>
    <submittedName>
        <fullName evidence="3">Uncharacterized protein</fullName>
    </submittedName>
</protein>
<feature type="transmembrane region" description="Helical" evidence="2">
    <location>
        <begin position="241"/>
        <end position="263"/>
    </location>
</feature>
<feature type="region of interest" description="Disordered" evidence="1">
    <location>
        <begin position="1"/>
        <end position="40"/>
    </location>
</feature>
<feature type="region of interest" description="Disordered" evidence="1">
    <location>
        <begin position="58"/>
        <end position="193"/>
    </location>
</feature>
<name>A0A1Z5JK99_FISSO</name>
<feature type="compositionally biased region" description="Basic residues" evidence="1">
    <location>
        <begin position="77"/>
        <end position="88"/>
    </location>
</feature>
<gene>
    <name evidence="3" type="ORF">FisN_11Hh108</name>
</gene>
<proteinExistence type="predicted"/>
<keyword evidence="2" id="KW-0472">Membrane</keyword>
<dbReference type="InParanoid" id="A0A1Z5JK99"/>
<feature type="transmembrane region" description="Helical" evidence="2">
    <location>
        <begin position="303"/>
        <end position="325"/>
    </location>
</feature>
<reference evidence="3 4" key="1">
    <citation type="journal article" date="2015" name="Plant Cell">
        <title>Oil accumulation by the oleaginous diatom Fistulifera solaris as revealed by the genome and transcriptome.</title>
        <authorList>
            <person name="Tanaka T."/>
            <person name="Maeda Y."/>
            <person name="Veluchamy A."/>
            <person name="Tanaka M."/>
            <person name="Abida H."/>
            <person name="Marechal E."/>
            <person name="Bowler C."/>
            <person name="Muto M."/>
            <person name="Sunaga Y."/>
            <person name="Tanaka M."/>
            <person name="Yoshino T."/>
            <person name="Taniguchi T."/>
            <person name="Fukuda Y."/>
            <person name="Nemoto M."/>
            <person name="Matsumoto M."/>
            <person name="Wong P.S."/>
            <person name="Aburatani S."/>
            <person name="Fujibuchi W."/>
        </authorList>
    </citation>
    <scope>NUCLEOTIDE SEQUENCE [LARGE SCALE GENOMIC DNA]</scope>
    <source>
        <strain evidence="3 4">JPCC DA0580</strain>
    </source>
</reference>
<keyword evidence="2" id="KW-1133">Transmembrane helix</keyword>
<evidence type="ECO:0000256" key="1">
    <source>
        <dbReference type="SAM" id="MobiDB-lite"/>
    </source>
</evidence>
<feature type="compositionally biased region" description="Polar residues" evidence="1">
    <location>
        <begin position="126"/>
        <end position="136"/>
    </location>
</feature>
<comment type="caution">
    <text evidence="3">The sequence shown here is derived from an EMBL/GenBank/DDBJ whole genome shotgun (WGS) entry which is preliminary data.</text>
</comment>
<feature type="transmembrane region" description="Helical" evidence="2">
    <location>
        <begin position="430"/>
        <end position="454"/>
    </location>
</feature>
<sequence length="457" mass="51640">MGSDDEYEDYSIQDLEYEHDFSPRDDRSARRRAFSEGNVVGLPIRGITEENNSFGRARIWSSGGASFPDPRSPERKFHPKRGFLRRYSKNPSEPGEAYQVTEEDLFNDNVTKPSPAGERRLIPRLSLSSYNRSTTNVEDDSENPTRSSSKEPTEIQPSMVGLSSPTSELYDDDDSSHPADGSTERNNERTPPSLWGIPLPTWLAKKRPSWNRLAACVVMKAPCFLCFPLSQTTDRAIVQRLNILCAIFAFIQLFSAAMLFVYLTADIAEHDVTEYDATGTVRGPDSTPADIKVLSHVWNINGAVFTMGSIAFLLLVMTIVIVPVVRSVNLKGAIRYLWLLLWIIPIQIYSVIGLFDYFRVTRVWVKHWWRDESLAAFRRAFCEPSSSYNTLCAAPEVENVTSWCLVNFNVTNCGEIRADAQERFDKFMIAYYYGNAIWGIVLVLLVSETILLLCTGC</sequence>
<evidence type="ECO:0000256" key="2">
    <source>
        <dbReference type="SAM" id="Phobius"/>
    </source>
</evidence>
<feature type="transmembrane region" description="Helical" evidence="2">
    <location>
        <begin position="337"/>
        <end position="358"/>
    </location>
</feature>
<keyword evidence="4" id="KW-1185">Reference proteome</keyword>
<evidence type="ECO:0000313" key="3">
    <source>
        <dbReference type="EMBL" id="GAX14433.1"/>
    </source>
</evidence>
<evidence type="ECO:0000313" key="4">
    <source>
        <dbReference type="Proteomes" id="UP000198406"/>
    </source>
</evidence>
<dbReference type="EMBL" id="BDSP01000080">
    <property type="protein sequence ID" value="GAX14433.1"/>
    <property type="molecule type" value="Genomic_DNA"/>
</dbReference>
<dbReference type="OrthoDB" id="48552at2759"/>
<feature type="compositionally biased region" description="Basic and acidic residues" evidence="1">
    <location>
        <begin position="16"/>
        <end position="28"/>
    </location>
</feature>
<feature type="compositionally biased region" description="Acidic residues" evidence="1">
    <location>
        <begin position="1"/>
        <end position="15"/>
    </location>
</feature>
<dbReference type="Proteomes" id="UP000198406">
    <property type="component" value="Unassembled WGS sequence"/>
</dbReference>